<dbReference type="GO" id="GO:0003785">
    <property type="term" value="F:actin monomer binding"/>
    <property type="evidence" value="ECO:0007669"/>
    <property type="project" value="TreeGrafter"/>
</dbReference>
<proteinExistence type="inferred from homology"/>
<dbReference type="OrthoDB" id="421374at2759"/>
<evidence type="ECO:0000256" key="1">
    <source>
        <dbReference type="ARBA" id="ARBA00004245"/>
    </source>
</evidence>
<name>A0A0C3S5K5_PHLG1</name>
<evidence type="ECO:0000256" key="2">
    <source>
        <dbReference type="ARBA" id="ARBA00010058"/>
    </source>
</evidence>
<dbReference type="InterPro" id="IPR048278">
    <property type="entry name" value="PFN"/>
</dbReference>
<dbReference type="Pfam" id="PF00235">
    <property type="entry name" value="Profilin"/>
    <property type="match status" value="1"/>
</dbReference>
<dbReference type="AlphaFoldDB" id="A0A0C3S5K5"/>
<comment type="subunit">
    <text evidence="6">Occurs in many kinds of cells as a complex with monomeric actin in a 1:1 ratio.</text>
</comment>
<evidence type="ECO:0000313" key="8">
    <source>
        <dbReference type="EMBL" id="KIP11291.1"/>
    </source>
</evidence>
<dbReference type="GO" id="GO:0005938">
    <property type="term" value="C:cell cortex"/>
    <property type="evidence" value="ECO:0007669"/>
    <property type="project" value="TreeGrafter"/>
</dbReference>
<evidence type="ECO:0000256" key="4">
    <source>
        <dbReference type="ARBA" id="ARBA00023203"/>
    </source>
</evidence>
<comment type="similarity">
    <text evidence="2 7">Belongs to the profilin family.</text>
</comment>
<dbReference type="SUPFAM" id="SSF55770">
    <property type="entry name" value="Profilin (actin-binding protein)"/>
    <property type="match status" value="1"/>
</dbReference>
<keyword evidence="3" id="KW-0963">Cytoplasm</keyword>
<dbReference type="HOGENOM" id="CLU_120772_1_1_1"/>
<evidence type="ECO:0000256" key="6">
    <source>
        <dbReference type="RuleBase" id="RU003908"/>
    </source>
</evidence>
<comment type="function">
    <text evidence="6">Binds to actin and affects the structure of the cytoskeleton. At high concentrations, profilin prevents the polymerization of actin, whereas it enhances it at low concentrations.</text>
</comment>
<accession>A0A0C3S5K5</accession>
<keyword evidence="9" id="KW-1185">Reference proteome</keyword>
<comment type="subcellular location">
    <subcellularLocation>
        <location evidence="1">Cytoplasm</location>
        <location evidence="1">Cytoskeleton</location>
    </subcellularLocation>
</comment>
<dbReference type="Proteomes" id="UP000053257">
    <property type="component" value="Unassembled WGS sequence"/>
</dbReference>
<dbReference type="InterPro" id="IPR036140">
    <property type="entry name" value="PFN_sf"/>
</dbReference>
<dbReference type="PRINTS" id="PR00392">
    <property type="entry name" value="PROFILIN"/>
</dbReference>
<dbReference type="FunFam" id="3.30.450.30:FF:000001">
    <property type="entry name" value="Profilin"/>
    <property type="match status" value="1"/>
</dbReference>
<dbReference type="EMBL" id="KN840447">
    <property type="protein sequence ID" value="KIP11291.1"/>
    <property type="molecule type" value="Genomic_DNA"/>
</dbReference>
<dbReference type="CDD" id="cd00148">
    <property type="entry name" value="PROF"/>
    <property type="match status" value="1"/>
</dbReference>
<sequence length="126" mass="13189">MSWQAYVDTNLVGSGKIKSAAILGRQGGVWATSSGFNLTPEEQATLLAAHDNTAQTQASGIRLAGVKYLTISVDERSINGKKGVDGCVIVRTKQAILIGTYTTPSQQSEAAVVVEGLADYLIGVGY</sequence>
<dbReference type="STRING" id="745531.A0A0C3S5K5"/>
<keyword evidence="5 6" id="KW-0206">Cytoskeleton</keyword>
<dbReference type="PANTHER" id="PTHR11604">
    <property type="entry name" value="PROFILIN"/>
    <property type="match status" value="1"/>
</dbReference>
<evidence type="ECO:0000256" key="3">
    <source>
        <dbReference type="ARBA" id="ARBA00022490"/>
    </source>
</evidence>
<dbReference type="PROSITE" id="PS00414">
    <property type="entry name" value="PROFILIN"/>
    <property type="match status" value="1"/>
</dbReference>
<evidence type="ECO:0000256" key="5">
    <source>
        <dbReference type="ARBA" id="ARBA00023212"/>
    </source>
</evidence>
<protein>
    <recommendedName>
        <fullName evidence="7">Profilin</fullName>
    </recommendedName>
</protein>
<dbReference type="Gene3D" id="3.30.450.30">
    <property type="entry name" value="Dynein light chain 2a, cytoplasmic"/>
    <property type="match status" value="1"/>
</dbReference>
<dbReference type="GO" id="GO:0005856">
    <property type="term" value="C:cytoskeleton"/>
    <property type="evidence" value="ECO:0007669"/>
    <property type="project" value="UniProtKB-SubCell"/>
</dbReference>
<keyword evidence="4 7" id="KW-0009">Actin-binding</keyword>
<dbReference type="PRINTS" id="PR01640">
    <property type="entry name" value="PROFILINPLNT"/>
</dbReference>
<evidence type="ECO:0000313" key="9">
    <source>
        <dbReference type="Proteomes" id="UP000053257"/>
    </source>
</evidence>
<dbReference type="InterPro" id="IPR027310">
    <property type="entry name" value="Profilin_CS"/>
</dbReference>
<organism evidence="8 9">
    <name type="scientific">Phlebiopsis gigantea (strain 11061_1 CR5-6)</name>
    <name type="common">White-rot fungus</name>
    <name type="synonym">Peniophora gigantea</name>
    <dbReference type="NCBI Taxonomy" id="745531"/>
    <lineage>
        <taxon>Eukaryota</taxon>
        <taxon>Fungi</taxon>
        <taxon>Dikarya</taxon>
        <taxon>Basidiomycota</taxon>
        <taxon>Agaricomycotina</taxon>
        <taxon>Agaricomycetes</taxon>
        <taxon>Polyporales</taxon>
        <taxon>Phanerochaetaceae</taxon>
        <taxon>Phlebiopsis</taxon>
    </lineage>
</organism>
<dbReference type="PANTHER" id="PTHR11604:SF0">
    <property type="entry name" value="PROFILIN"/>
    <property type="match status" value="1"/>
</dbReference>
<evidence type="ECO:0000256" key="7">
    <source>
        <dbReference type="RuleBase" id="RU003909"/>
    </source>
</evidence>
<dbReference type="SMART" id="SM00392">
    <property type="entry name" value="PROF"/>
    <property type="match status" value="1"/>
</dbReference>
<gene>
    <name evidence="8" type="ORF">PHLGIDRAFT_10763</name>
</gene>
<reference evidence="8 9" key="1">
    <citation type="journal article" date="2014" name="PLoS Genet.">
        <title>Analysis of the Phlebiopsis gigantea genome, transcriptome and secretome provides insight into its pioneer colonization strategies of wood.</title>
        <authorList>
            <person name="Hori C."/>
            <person name="Ishida T."/>
            <person name="Igarashi K."/>
            <person name="Samejima M."/>
            <person name="Suzuki H."/>
            <person name="Master E."/>
            <person name="Ferreira P."/>
            <person name="Ruiz-Duenas F.J."/>
            <person name="Held B."/>
            <person name="Canessa P."/>
            <person name="Larrondo L.F."/>
            <person name="Schmoll M."/>
            <person name="Druzhinina I.S."/>
            <person name="Kubicek C.P."/>
            <person name="Gaskell J.A."/>
            <person name="Kersten P."/>
            <person name="St John F."/>
            <person name="Glasner J."/>
            <person name="Sabat G."/>
            <person name="Splinter BonDurant S."/>
            <person name="Syed K."/>
            <person name="Yadav J."/>
            <person name="Mgbeahuruike A.C."/>
            <person name="Kovalchuk A."/>
            <person name="Asiegbu F.O."/>
            <person name="Lackner G."/>
            <person name="Hoffmeister D."/>
            <person name="Rencoret J."/>
            <person name="Gutierrez A."/>
            <person name="Sun H."/>
            <person name="Lindquist E."/>
            <person name="Barry K."/>
            <person name="Riley R."/>
            <person name="Grigoriev I.V."/>
            <person name="Henrissat B."/>
            <person name="Kues U."/>
            <person name="Berka R.M."/>
            <person name="Martinez A.T."/>
            <person name="Covert S.F."/>
            <person name="Blanchette R.A."/>
            <person name="Cullen D."/>
        </authorList>
    </citation>
    <scope>NUCLEOTIDE SEQUENCE [LARGE SCALE GENOMIC DNA]</scope>
    <source>
        <strain evidence="8 9">11061_1 CR5-6</strain>
    </source>
</reference>
<dbReference type="InterPro" id="IPR005455">
    <property type="entry name" value="PFN_euk"/>
</dbReference>